<name>A0A162C3V5_9GAMM</name>
<feature type="transmembrane region" description="Helical" evidence="11">
    <location>
        <begin position="194"/>
        <end position="214"/>
    </location>
</feature>
<proteinExistence type="inferred from homology"/>
<dbReference type="GO" id="GO:0055056">
    <property type="term" value="F:D-glucose transmembrane transporter activity"/>
    <property type="evidence" value="ECO:0007669"/>
    <property type="project" value="InterPro"/>
</dbReference>
<comment type="subcellular location">
    <subcellularLocation>
        <location evidence="2">Cell inner membrane</location>
        <topology evidence="2">Multi-pass membrane protein</topology>
    </subcellularLocation>
</comment>
<dbReference type="InterPro" id="IPR036259">
    <property type="entry name" value="MFS_trans_sf"/>
</dbReference>
<evidence type="ECO:0000256" key="2">
    <source>
        <dbReference type="ARBA" id="ARBA00004429"/>
    </source>
</evidence>
<feature type="transmembrane region" description="Helical" evidence="11">
    <location>
        <begin position="117"/>
        <end position="140"/>
    </location>
</feature>
<feature type="transmembrane region" description="Helical" evidence="11">
    <location>
        <begin position="21"/>
        <end position="39"/>
    </location>
</feature>
<dbReference type="CDD" id="cd17394">
    <property type="entry name" value="MFS_FucP_like"/>
    <property type="match status" value="1"/>
</dbReference>
<feature type="transmembrane region" description="Helical" evidence="11">
    <location>
        <begin position="326"/>
        <end position="350"/>
    </location>
</feature>
<dbReference type="InterPro" id="IPR005964">
    <property type="entry name" value="Glc/Gal_transptr_bac"/>
</dbReference>
<accession>A0A162C3V5</accession>
<evidence type="ECO:0000256" key="6">
    <source>
        <dbReference type="ARBA" id="ARBA00022519"/>
    </source>
</evidence>
<dbReference type="Proteomes" id="UP000076661">
    <property type="component" value="Unassembled WGS sequence"/>
</dbReference>
<dbReference type="PANTHER" id="PTHR43702">
    <property type="entry name" value="L-FUCOSE-PROTON SYMPORTER"/>
    <property type="match status" value="1"/>
</dbReference>
<evidence type="ECO:0000256" key="3">
    <source>
        <dbReference type="ARBA" id="ARBA00009120"/>
    </source>
</evidence>
<keyword evidence="5" id="KW-1003">Cell membrane</keyword>
<evidence type="ECO:0000256" key="5">
    <source>
        <dbReference type="ARBA" id="ARBA00022475"/>
    </source>
</evidence>
<keyword evidence="4" id="KW-0813">Transport</keyword>
<evidence type="ECO:0000259" key="12">
    <source>
        <dbReference type="PROSITE" id="PS50850"/>
    </source>
</evidence>
<dbReference type="EMBL" id="AUXX01000045">
    <property type="protein sequence ID" value="KZN61714.1"/>
    <property type="molecule type" value="Genomic_DNA"/>
</dbReference>
<dbReference type="GO" id="GO:1904659">
    <property type="term" value="P:D-glucose transmembrane transport"/>
    <property type="evidence" value="ECO:0007669"/>
    <property type="project" value="InterPro"/>
</dbReference>
<organism evidence="13 14">
    <name type="scientific">Pseudoalteromonas luteoviolacea S4060-1</name>
    <dbReference type="NCBI Taxonomy" id="1365257"/>
    <lineage>
        <taxon>Bacteria</taxon>
        <taxon>Pseudomonadati</taxon>
        <taxon>Pseudomonadota</taxon>
        <taxon>Gammaproteobacteria</taxon>
        <taxon>Alteromonadales</taxon>
        <taxon>Pseudoalteromonadaceae</taxon>
        <taxon>Pseudoalteromonas</taxon>
    </lineage>
</organism>
<dbReference type="InterPro" id="IPR020846">
    <property type="entry name" value="MFS_dom"/>
</dbReference>
<dbReference type="PROSITE" id="PS50850">
    <property type="entry name" value="MFS"/>
    <property type="match status" value="1"/>
</dbReference>
<dbReference type="Pfam" id="PF07690">
    <property type="entry name" value="MFS_1"/>
    <property type="match status" value="1"/>
</dbReference>
<evidence type="ECO:0000256" key="7">
    <source>
        <dbReference type="ARBA" id="ARBA00022597"/>
    </source>
</evidence>
<dbReference type="GO" id="GO:0005354">
    <property type="term" value="F:galactose transmembrane transporter activity"/>
    <property type="evidence" value="ECO:0007669"/>
    <property type="project" value="InterPro"/>
</dbReference>
<feature type="transmembrane region" description="Helical" evidence="11">
    <location>
        <begin position="303"/>
        <end position="320"/>
    </location>
</feature>
<feature type="transmembrane region" description="Helical" evidence="11">
    <location>
        <begin position="362"/>
        <end position="379"/>
    </location>
</feature>
<feature type="transmembrane region" description="Helical" evidence="11">
    <location>
        <begin position="235"/>
        <end position="258"/>
    </location>
</feature>
<reference evidence="13 14" key="1">
    <citation type="submission" date="2013-07" db="EMBL/GenBank/DDBJ databases">
        <title>Comparative Genomic and Metabolomic Analysis of Twelve Strains of Pseudoalteromonas luteoviolacea.</title>
        <authorList>
            <person name="Vynne N.G."/>
            <person name="Mansson M."/>
            <person name="Gram L."/>
        </authorList>
    </citation>
    <scope>NUCLEOTIDE SEQUENCE [LARGE SCALE GENOMIC DNA]</scope>
    <source>
        <strain evidence="13 14">S4060-1</strain>
    </source>
</reference>
<keyword evidence="9 11" id="KW-1133">Transmembrane helix</keyword>
<evidence type="ECO:0000313" key="13">
    <source>
        <dbReference type="EMBL" id="KZN61714.1"/>
    </source>
</evidence>
<dbReference type="Gene3D" id="1.20.1250.20">
    <property type="entry name" value="MFS general substrate transporter like domains"/>
    <property type="match status" value="2"/>
</dbReference>
<keyword evidence="8 11" id="KW-0812">Transmembrane</keyword>
<feature type="domain" description="Major facilitator superfamily (MFS) profile" evidence="12">
    <location>
        <begin position="25"/>
        <end position="413"/>
    </location>
</feature>
<protein>
    <recommendedName>
        <fullName evidence="12">Major facilitator superfamily (MFS) profile domain-containing protein</fullName>
    </recommendedName>
</protein>
<keyword evidence="10 11" id="KW-0472">Membrane</keyword>
<dbReference type="InterPro" id="IPR011701">
    <property type="entry name" value="MFS"/>
</dbReference>
<feature type="transmembrane region" description="Helical" evidence="11">
    <location>
        <begin position="391"/>
        <end position="409"/>
    </location>
</feature>
<evidence type="ECO:0000256" key="11">
    <source>
        <dbReference type="SAM" id="Phobius"/>
    </source>
</evidence>
<keyword evidence="7" id="KW-0762">Sugar transport</keyword>
<dbReference type="PATRIC" id="fig|1365257.3.peg.4619"/>
<evidence type="ECO:0000256" key="4">
    <source>
        <dbReference type="ARBA" id="ARBA00022448"/>
    </source>
</evidence>
<evidence type="ECO:0000256" key="10">
    <source>
        <dbReference type="ARBA" id="ARBA00023136"/>
    </source>
</evidence>
<dbReference type="PANTHER" id="PTHR43702:SF3">
    <property type="entry name" value="PROTEIN TSGA"/>
    <property type="match status" value="1"/>
</dbReference>
<dbReference type="RefSeq" id="WP_063382774.1">
    <property type="nucleotide sequence ID" value="NZ_AUXX01000045.1"/>
</dbReference>
<evidence type="ECO:0000256" key="1">
    <source>
        <dbReference type="ARBA" id="ARBA00003321"/>
    </source>
</evidence>
<dbReference type="AlphaFoldDB" id="A0A162C3V5"/>
<keyword evidence="6" id="KW-0997">Cell inner membrane</keyword>
<sequence length="419" mass="44153">MATEFASKAAHVDQSSGYPKNIGFALSALTSLFFMWGFITCLNDILIPYLKGAFQLSYTQAMLVQFCFFGAYVIVSIPAGNLVGRIGFQKGIVLGLLIAALGCVLFVPAAIIGLYEVFLLALFVLASGITVLQVSANPYVSALGKPETAPSRLTLTQAFNSLGTTIAPFFGAYLLFSSGQETVSSGADAVKVPYLLLATALGILAIIFAVLKLPKLVEQSDEPSTNARPLTEYPHLILGAIGIFLYVGAEVSIGSFLVSFLHQPSIAGLDEAQAAKLIAYYWGGAMVGRFIGAAIMQKVAGGKVLAFNAVVSMMLVIFAVNQTGTLAMWAMLAVGLFNSIMFPTIFSLAISGLGKEASRGSGLLCLAIVGGAIIPILQGLLADNIGLENSFFLPAACYIFIAYFGLWGCHKKSSKEAAQ</sequence>
<feature type="transmembrane region" description="Helical" evidence="11">
    <location>
        <begin position="59"/>
        <end position="79"/>
    </location>
</feature>
<evidence type="ECO:0000256" key="9">
    <source>
        <dbReference type="ARBA" id="ARBA00022989"/>
    </source>
</evidence>
<comment type="similarity">
    <text evidence="3">Belongs to the major facilitator superfamily. FHS transporter (TC 2.A.1.7) family.</text>
</comment>
<gene>
    <name evidence="13" type="ORF">N478_06515</name>
</gene>
<dbReference type="GO" id="GO:0005886">
    <property type="term" value="C:plasma membrane"/>
    <property type="evidence" value="ECO:0007669"/>
    <property type="project" value="UniProtKB-SubCell"/>
</dbReference>
<evidence type="ECO:0000256" key="8">
    <source>
        <dbReference type="ARBA" id="ARBA00022692"/>
    </source>
</evidence>
<evidence type="ECO:0000313" key="14">
    <source>
        <dbReference type="Proteomes" id="UP000076661"/>
    </source>
</evidence>
<comment type="function">
    <text evidence="1">Intake of glucose and galactose.</text>
</comment>
<feature type="transmembrane region" description="Helical" evidence="11">
    <location>
        <begin position="278"/>
        <end position="296"/>
    </location>
</feature>
<dbReference type="SUPFAM" id="SSF103473">
    <property type="entry name" value="MFS general substrate transporter"/>
    <property type="match status" value="1"/>
</dbReference>
<feature type="transmembrane region" description="Helical" evidence="11">
    <location>
        <begin position="152"/>
        <end position="174"/>
    </location>
</feature>
<comment type="caution">
    <text evidence="13">The sequence shown here is derived from an EMBL/GenBank/DDBJ whole genome shotgun (WGS) entry which is preliminary data.</text>
</comment>
<dbReference type="NCBIfam" id="TIGR01272">
    <property type="entry name" value="gluP"/>
    <property type="match status" value="1"/>
</dbReference>
<dbReference type="InterPro" id="IPR050375">
    <property type="entry name" value="MFS_TsgA-like"/>
</dbReference>
<feature type="transmembrane region" description="Helical" evidence="11">
    <location>
        <begin position="91"/>
        <end position="111"/>
    </location>
</feature>